<sequence length="521" mass="57411">MAGGSKHNGESKVTTVYVDNLSDDMDAEWLRQIFSKFGRMMDVFIPRKRSKHYKSKFGFVRFDRAEDAYEAIASLNGISIRDRKMLAKVATFGAGTGAGAFQSSHSKQEYKASKGKEVDGEVKQNAEYTNSGWGKSFADVVRGKLIPKRLSVKPIGNEWLERSVVAKLKSLSAMESVRDVLHCKGVFGIDVKDMGGLWVVLTFSSVEQLQSALGGDLSWLSNWFSEFKKWCPDTENERRRNGEGYSANDSVDEANSRRDAEDAVRERSRRVEDSNKECFEEGEVRESVPHLTINNEVISQLPINNEVIPQLPINNELNGADSNRGGIGQSNGVGVSLDALVIPHLPINNELIGADSCSGGIGQSNEVGFILDRPGPSNIMETSKFQHNPFIFSSISESESVPISGRGITLRKAGKGKRKKKLWDDILSCKDSDEVSQNGRCRRRKPKQVVFRSAVAAASLSLSSEGIRNRNKLILNNAEAIWEMGKVVGGEAVGQEEEIISKLAGMEEERMGIEKGEGVQI</sequence>
<evidence type="ECO:0000313" key="1">
    <source>
        <dbReference type="EMBL" id="KAH7837687.1"/>
    </source>
</evidence>
<dbReference type="EMBL" id="CM037156">
    <property type="protein sequence ID" value="KAH7837687.1"/>
    <property type="molecule type" value="Genomic_DNA"/>
</dbReference>
<accession>A0ACB7XA87</accession>
<organism evidence="1 2">
    <name type="scientific">Vaccinium darrowii</name>
    <dbReference type="NCBI Taxonomy" id="229202"/>
    <lineage>
        <taxon>Eukaryota</taxon>
        <taxon>Viridiplantae</taxon>
        <taxon>Streptophyta</taxon>
        <taxon>Embryophyta</taxon>
        <taxon>Tracheophyta</taxon>
        <taxon>Spermatophyta</taxon>
        <taxon>Magnoliopsida</taxon>
        <taxon>eudicotyledons</taxon>
        <taxon>Gunneridae</taxon>
        <taxon>Pentapetalae</taxon>
        <taxon>asterids</taxon>
        <taxon>Ericales</taxon>
        <taxon>Ericaceae</taxon>
        <taxon>Vaccinioideae</taxon>
        <taxon>Vaccinieae</taxon>
        <taxon>Vaccinium</taxon>
    </lineage>
</organism>
<gene>
    <name evidence="1" type="ORF">Vadar_016674</name>
</gene>
<protein>
    <submittedName>
        <fullName evidence="1">Uncharacterized protein</fullName>
    </submittedName>
</protein>
<keyword evidence="2" id="KW-1185">Reference proteome</keyword>
<comment type="caution">
    <text evidence="1">The sequence shown here is derived from an EMBL/GenBank/DDBJ whole genome shotgun (WGS) entry which is preliminary data.</text>
</comment>
<evidence type="ECO:0000313" key="2">
    <source>
        <dbReference type="Proteomes" id="UP000828048"/>
    </source>
</evidence>
<proteinExistence type="predicted"/>
<dbReference type="Proteomes" id="UP000828048">
    <property type="component" value="Chromosome 6"/>
</dbReference>
<name>A0ACB7XA87_9ERIC</name>
<reference evidence="1 2" key="1">
    <citation type="journal article" date="2021" name="Hortic Res">
        <title>High-quality reference genome and annotation aids understanding of berry development for evergreen blueberry (Vaccinium darrowii).</title>
        <authorList>
            <person name="Yu J."/>
            <person name="Hulse-Kemp A.M."/>
            <person name="Babiker E."/>
            <person name="Staton M."/>
        </authorList>
    </citation>
    <scope>NUCLEOTIDE SEQUENCE [LARGE SCALE GENOMIC DNA]</scope>
    <source>
        <strain evidence="2">cv. NJ 8807/NJ 8810</strain>
        <tissue evidence="1">Young leaf</tissue>
    </source>
</reference>